<dbReference type="PANTHER" id="PTHR42776">
    <property type="entry name" value="SERINE PEPTIDASE S9 FAMILY MEMBER"/>
    <property type="match status" value="1"/>
</dbReference>
<sequence length="653" mass="74626">MKTLSIENLFDLKNVAQPVLTEKEVFYVESSINKEENHYQTNIFSFDFESQLRKSWGDSGQQNTTIALSPDKKWLSYLSSNNKDKKMQVMIMPLSGGAATQLTHEKSGVSNYLWSDTSFEIFYQVSQTKEDTEKKVADAAEFPKTTSFTKLTHKLDGLGFIPEDERYTLKKVDILSHETEEFLQMTEDCQLAYIFRNKKNLLVIDQLDEEDEWTYGQTVYLFDLASKTKKSLTASIPMGSFTFHEMSADERYALLSGNDFKYQFVTQTKLYLFDFQTETLTCLTDELDLEVGDLIIGDFQQQVHPVEPMWLNNQEYLFPVTLHGKLQLYKGNLKKEITCLFDQEVHLTGASLDEARYQLAVTYSTTTTPSILATLDLKTGELQDLYDPNKSFLKTHQLSTPERFWYKGADDWDIQGWYLAPLSNQKKHAAILYVHGGPQVCYGESFFHEMQVHAANGYGVILLNPRGGNGYGQEFVRSILGDYGNKDYIDLMLGVDEVLAKHPEIDSGQLYVAGGSYGGFMTNWIVGHTDRFQAAVTQRSISNWISFYGTSDIGPFFTKFQLQHDLDELDALWRMSPLAYAQNAKTPLLILHGQADLRCPQEQGEQFFVAMKKNQIDTKMILFPQSSHGLSRNGLPSLRVERLKSIVDWFDVH</sequence>
<dbReference type="Gene3D" id="3.40.50.1820">
    <property type="entry name" value="alpha/beta hydrolase"/>
    <property type="match status" value="1"/>
</dbReference>
<dbReference type="AlphaFoldDB" id="A0A430AHX0"/>
<dbReference type="Proteomes" id="UP000288669">
    <property type="component" value="Unassembled WGS sequence"/>
</dbReference>
<dbReference type="SUPFAM" id="SSF53474">
    <property type="entry name" value="alpha/beta-Hydrolases"/>
    <property type="match status" value="1"/>
</dbReference>
<name>A0A430AHX0_9ENTE</name>
<protein>
    <recommendedName>
        <fullName evidence="2">Peptidase S9 prolyl oligopeptidase catalytic domain-containing protein</fullName>
    </recommendedName>
</protein>
<accession>A0A430AHX0</accession>
<feature type="domain" description="Peptidase S9 prolyl oligopeptidase catalytic" evidence="2">
    <location>
        <begin position="445"/>
        <end position="651"/>
    </location>
</feature>
<dbReference type="RefSeq" id="WP_126821584.1">
    <property type="nucleotide sequence ID" value="NZ_JBHLWU010000001.1"/>
</dbReference>
<dbReference type="EMBL" id="NGJZ01000001">
    <property type="protein sequence ID" value="RSU07675.1"/>
    <property type="molecule type" value="Genomic_DNA"/>
</dbReference>
<dbReference type="InterPro" id="IPR001375">
    <property type="entry name" value="Peptidase_S9_cat"/>
</dbReference>
<dbReference type="InterPro" id="IPR029058">
    <property type="entry name" value="AB_hydrolase_fold"/>
</dbReference>
<dbReference type="OrthoDB" id="108903at2"/>
<dbReference type="GO" id="GO:0006508">
    <property type="term" value="P:proteolysis"/>
    <property type="evidence" value="ECO:0007669"/>
    <property type="project" value="InterPro"/>
</dbReference>
<evidence type="ECO:0000259" key="2">
    <source>
        <dbReference type="Pfam" id="PF00326"/>
    </source>
</evidence>
<dbReference type="InterPro" id="IPR011042">
    <property type="entry name" value="6-blade_b-propeller_TolB-like"/>
</dbReference>
<dbReference type="GO" id="GO:0004252">
    <property type="term" value="F:serine-type endopeptidase activity"/>
    <property type="evidence" value="ECO:0007669"/>
    <property type="project" value="TreeGrafter"/>
</dbReference>
<organism evidence="3 4">
    <name type="scientific">Vagococcus entomophilus</name>
    <dbReference type="NCBI Taxonomy" id="1160095"/>
    <lineage>
        <taxon>Bacteria</taxon>
        <taxon>Bacillati</taxon>
        <taxon>Bacillota</taxon>
        <taxon>Bacilli</taxon>
        <taxon>Lactobacillales</taxon>
        <taxon>Enterococcaceae</taxon>
        <taxon>Vagococcus</taxon>
    </lineage>
</organism>
<dbReference type="PANTHER" id="PTHR42776:SF27">
    <property type="entry name" value="DIPEPTIDYL PEPTIDASE FAMILY MEMBER 6"/>
    <property type="match status" value="1"/>
</dbReference>
<reference evidence="3 4" key="1">
    <citation type="submission" date="2017-05" db="EMBL/GenBank/DDBJ databases">
        <title>Vagococcus spp. assemblies.</title>
        <authorList>
            <person name="Gulvik C.A."/>
        </authorList>
    </citation>
    <scope>NUCLEOTIDE SEQUENCE [LARGE SCALE GENOMIC DNA]</scope>
    <source>
        <strain evidence="3 4">DSM 24756</strain>
    </source>
</reference>
<keyword evidence="4" id="KW-1185">Reference proteome</keyword>
<keyword evidence="1" id="KW-0378">Hydrolase</keyword>
<evidence type="ECO:0000256" key="1">
    <source>
        <dbReference type="ARBA" id="ARBA00022801"/>
    </source>
</evidence>
<evidence type="ECO:0000313" key="3">
    <source>
        <dbReference type="EMBL" id="RSU07675.1"/>
    </source>
</evidence>
<dbReference type="SUPFAM" id="SSF82171">
    <property type="entry name" value="DPP6 N-terminal domain-like"/>
    <property type="match status" value="1"/>
</dbReference>
<proteinExistence type="predicted"/>
<dbReference type="Gene3D" id="2.120.10.30">
    <property type="entry name" value="TolB, C-terminal domain"/>
    <property type="match status" value="1"/>
</dbReference>
<evidence type="ECO:0000313" key="4">
    <source>
        <dbReference type="Proteomes" id="UP000288669"/>
    </source>
</evidence>
<gene>
    <name evidence="3" type="ORF">CBF30_00080</name>
</gene>
<dbReference type="Pfam" id="PF00326">
    <property type="entry name" value="Peptidase_S9"/>
    <property type="match status" value="1"/>
</dbReference>
<comment type="caution">
    <text evidence="3">The sequence shown here is derived from an EMBL/GenBank/DDBJ whole genome shotgun (WGS) entry which is preliminary data.</text>
</comment>